<proteinExistence type="predicted"/>
<feature type="region of interest" description="Disordered" evidence="1">
    <location>
        <begin position="1"/>
        <end position="26"/>
    </location>
</feature>
<sequence>MQRLQEYDMEIHPRKGSAHGNADTLSRRPCPESCKYCSRIKKKFGEKHPIVRQVTVPSTLALDSWSDESVQKDQLADPEIKPII</sequence>
<comment type="caution">
    <text evidence="2">The sequence shown here is derived from an EMBL/GenBank/DDBJ whole genome shotgun (WGS) entry which is preliminary data.</text>
</comment>
<dbReference type="EMBL" id="BMAU01021279">
    <property type="protein sequence ID" value="GFY07906.1"/>
    <property type="molecule type" value="Genomic_DNA"/>
</dbReference>
<feature type="compositionally biased region" description="Basic and acidic residues" evidence="1">
    <location>
        <begin position="1"/>
        <end position="13"/>
    </location>
</feature>
<dbReference type="Proteomes" id="UP000887159">
    <property type="component" value="Unassembled WGS sequence"/>
</dbReference>
<dbReference type="AlphaFoldDB" id="A0A8X6S908"/>
<evidence type="ECO:0000313" key="2">
    <source>
        <dbReference type="EMBL" id="GFY07906.1"/>
    </source>
</evidence>
<evidence type="ECO:0000256" key="1">
    <source>
        <dbReference type="SAM" id="MobiDB-lite"/>
    </source>
</evidence>
<evidence type="ECO:0000313" key="3">
    <source>
        <dbReference type="Proteomes" id="UP000887159"/>
    </source>
</evidence>
<protein>
    <submittedName>
        <fullName evidence="2">Retrovirus-related Pol polyprotein from transposon 412</fullName>
    </submittedName>
</protein>
<reference evidence="2" key="1">
    <citation type="submission" date="2020-08" db="EMBL/GenBank/DDBJ databases">
        <title>Multicomponent nature underlies the extraordinary mechanical properties of spider dragline silk.</title>
        <authorList>
            <person name="Kono N."/>
            <person name="Nakamura H."/>
            <person name="Mori M."/>
            <person name="Yoshida Y."/>
            <person name="Ohtoshi R."/>
            <person name="Malay A.D."/>
            <person name="Moran D.A.P."/>
            <person name="Tomita M."/>
            <person name="Numata K."/>
            <person name="Arakawa K."/>
        </authorList>
    </citation>
    <scope>NUCLEOTIDE SEQUENCE</scope>
</reference>
<accession>A0A8X6S908</accession>
<organism evidence="2 3">
    <name type="scientific">Trichonephila clavipes</name>
    <name type="common">Golden silk orbweaver</name>
    <name type="synonym">Nephila clavipes</name>
    <dbReference type="NCBI Taxonomy" id="2585209"/>
    <lineage>
        <taxon>Eukaryota</taxon>
        <taxon>Metazoa</taxon>
        <taxon>Ecdysozoa</taxon>
        <taxon>Arthropoda</taxon>
        <taxon>Chelicerata</taxon>
        <taxon>Arachnida</taxon>
        <taxon>Araneae</taxon>
        <taxon>Araneomorphae</taxon>
        <taxon>Entelegynae</taxon>
        <taxon>Araneoidea</taxon>
        <taxon>Nephilidae</taxon>
        <taxon>Trichonephila</taxon>
    </lineage>
</organism>
<gene>
    <name evidence="2" type="primary">X975_23274</name>
    <name evidence="2" type="ORF">TNCV_2579381</name>
</gene>
<keyword evidence="3" id="KW-1185">Reference proteome</keyword>
<name>A0A8X6S908_TRICX</name>